<reference evidence="6" key="1">
    <citation type="submission" date="2017-09" db="EMBL/GenBank/DDBJ databases">
        <title>Depth-based differentiation of microbial function through sediment-hosted aquifers and enrichment of novel symbionts in the deep terrestrial subsurface.</title>
        <authorList>
            <person name="Probst A.J."/>
            <person name="Ladd B."/>
            <person name="Jarett J.K."/>
            <person name="Geller-Mcgrath D.E."/>
            <person name="Sieber C.M.K."/>
            <person name="Emerson J.B."/>
            <person name="Anantharaman K."/>
            <person name="Thomas B.C."/>
            <person name="Malmstrom R."/>
            <person name="Stieglmeier M."/>
            <person name="Klingl A."/>
            <person name="Woyke T."/>
            <person name="Ryan C.M."/>
            <person name="Banfield J.F."/>
        </authorList>
    </citation>
    <scope>NUCLEOTIDE SEQUENCE [LARGE SCALE GENOMIC DNA]</scope>
</reference>
<evidence type="ECO:0000256" key="3">
    <source>
        <dbReference type="ARBA" id="ARBA00023052"/>
    </source>
</evidence>
<comment type="cofactor">
    <cofactor evidence="1">
        <name>thiamine diphosphate</name>
        <dbReference type="ChEBI" id="CHEBI:58937"/>
    </cofactor>
</comment>
<dbReference type="InterPro" id="IPR029061">
    <property type="entry name" value="THDP-binding"/>
</dbReference>
<proteinExistence type="inferred from homology"/>
<organism evidence="5 6">
    <name type="scientific">Candidatus Uhrbacteria bacterium CG_4_9_14_0_2_um_filter_41_50</name>
    <dbReference type="NCBI Taxonomy" id="1975031"/>
    <lineage>
        <taxon>Bacteria</taxon>
        <taxon>Candidatus Uhriibacteriota</taxon>
    </lineage>
</organism>
<dbReference type="PANTHER" id="PTHR47514">
    <property type="entry name" value="TRANSKETOLASE N-TERMINAL SECTION-RELATED"/>
    <property type="match status" value="1"/>
</dbReference>
<protein>
    <submittedName>
        <fullName evidence="5">Transketolase</fullName>
    </submittedName>
</protein>
<accession>A0A2M8EPJ6</accession>
<dbReference type="CDD" id="cd02012">
    <property type="entry name" value="TPP_TK"/>
    <property type="match status" value="1"/>
</dbReference>
<name>A0A2M8EPJ6_9BACT</name>
<feature type="domain" description="Transketolase N-terminal" evidence="4">
    <location>
        <begin position="20"/>
        <end position="266"/>
    </location>
</feature>
<keyword evidence="3" id="KW-0786">Thiamine pyrophosphate</keyword>
<dbReference type="AlphaFoldDB" id="A0A2M8EPJ6"/>
<evidence type="ECO:0000259" key="4">
    <source>
        <dbReference type="Pfam" id="PF00456"/>
    </source>
</evidence>
<sequence>MPKTRNILTLTDKKLLALEKKANEIRQDVLRMLEHAGSGHSAGPLGLADIFTALYFHILKHDPKKPNWKERDRLLLSCGHVVPIRYATMAHAGYFPKSELMTLRQFGSRLQGHPEITRLPGLENTSGPLGDGSPQSAGMAYVAKMNKLPWHTYCVMSDGELEAGITWEAAMFAGKNNLHNLTWIIDRNNIQIDGYTEDIMPLEPLADKFAAFNFHVIEIDGHNIREFVDACRYAQSIFESPTVIIAHTTPGKGVGFMEFDPVWHGKTPKDKTELNKALKELRTLGGKIESEVE</sequence>
<evidence type="ECO:0000256" key="2">
    <source>
        <dbReference type="ARBA" id="ARBA00007131"/>
    </source>
</evidence>
<dbReference type="SUPFAM" id="SSF52518">
    <property type="entry name" value="Thiamin diphosphate-binding fold (THDP-binding)"/>
    <property type="match status" value="1"/>
</dbReference>
<dbReference type="InterPro" id="IPR005474">
    <property type="entry name" value="Transketolase_N"/>
</dbReference>
<dbReference type="EMBL" id="PFSI01000024">
    <property type="protein sequence ID" value="PJC24670.1"/>
    <property type="molecule type" value="Genomic_DNA"/>
</dbReference>
<dbReference type="PANTHER" id="PTHR47514:SF1">
    <property type="entry name" value="TRANSKETOLASE N-TERMINAL SECTION-RELATED"/>
    <property type="match status" value="1"/>
</dbReference>
<comment type="caution">
    <text evidence="5">The sequence shown here is derived from an EMBL/GenBank/DDBJ whole genome shotgun (WGS) entry which is preliminary data.</text>
</comment>
<evidence type="ECO:0000313" key="6">
    <source>
        <dbReference type="Proteomes" id="UP000230251"/>
    </source>
</evidence>
<evidence type="ECO:0000256" key="1">
    <source>
        <dbReference type="ARBA" id="ARBA00001964"/>
    </source>
</evidence>
<comment type="similarity">
    <text evidence="2">Belongs to the transketolase family.</text>
</comment>
<dbReference type="Pfam" id="PF00456">
    <property type="entry name" value="Transketolase_N"/>
    <property type="match status" value="1"/>
</dbReference>
<dbReference type="Gene3D" id="3.40.50.970">
    <property type="match status" value="1"/>
</dbReference>
<evidence type="ECO:0000313" key="5">
    <source>
        <dbReference type="EMBL" id="PJC24670.1"/>
    </source>
</evidence>
<gene>
    <name evidence="5" type="ORF">CO057_01530</name>
</gene>
<dbReference type="Proteomes" id="UP000230251">
    <property type="component" value="Unassembled WGS sequence"/>
</dbReference>